<dbReference type="STRING" id="1769779.AUP74_02700"/>
<reference evidence="4" key="1">
    <citation type="submission" date="2016-01" db="EMBL/GenBank/DDBJ databases">
        <title>Complete genome sequence of Microbulbifer sp. CCB-MM1, a halophile isolated from Matang Mangrove Forest, Perak.</title>
        <authorList>
            <person name="Moh T.H."/>
            <person name="Dinesh B."/>
            <person name="Lau N.-S."/>
            <person name="Go F."/>
            <person name="Alexander Chong S.-C."/>
        </authorList>
    </citation>
    <scope>NUCLEOTIDE SEQUENCE [LARGE SCALE GENOMIC DNA]</scope>
    <source>
        <strain evidence="4">CCB-MM1</strain>
    </source>
</reference>
<dbReference type="AlphaFoldDB" id="A0A1C9WAD5"/>
<dbReference type="RefSeq" id="WP_145924400.1">
    <property type="nucleotide sequence ID" value="NZ_CP014143.1"/>
</dbReference>
<evidence type="ECO:0008006" key="5">
    <source>
        <dbReference type="Google" id="ProtNLM"/>
    </source>
</evidence>
<dbReference type="PANTHER" id="PTHR34501">
    <property type="entry name" value="PROTEIN YDDL-RELATED"/>
    <property type="match status" value="1"/>
</dbReference>
<evidence type="ECO:0000313" key="4">
    <source>
        <dbReference type="Proteomes" id="UP000095672"/>
    </source>
</evidence>
<name>A0A1C9WAD5_9GAMM</name>
<dbReference type="EMBL" id="CP014143">
    <property type="protein sequence ID" value="AOS98095.1"/>
    <property type="molecule type" value="Genomic_DNA"/>
</dbReference>
<evidence type="ECO:0000256" key="2">
    <source>
        <dbReference type="SAM" id="SignalP"/>
    </source>
</evidence>
<dbReference type="Proteomes" id="UP000095672">
    <property type="component" value="Chromosome"/>
</dbReference>
<dbReference type="KEGG" id="micc:AUP74_02700"/>
<protein>
    <recommendedName>
        <fullName evidence="5">Porin domain-containing protein</fullName>
    </recommendedName>
</protein>
<dbReference type="PANTHER" id="PTHR34501:SF2">
    <property type="entry name" value="OUTER MEMBRANE PORIN F-RELATED"/>
    <property type="match status" value="1"/>
</dbReference>
<sequence precursor="true">MYRRNIPLNMGRALSVLTLAGAGAVQAVPIYESPEVTLYMEGYFSAHQVNTLGDTAMQDGASRVRIGLNIPAYDIWDVGFNLEWGVRAISSAQDLIISGDQQSEFSERNDSLFLRQGHAFAKHDCWGDFAAGKQWGVYYDVAQITDWYNVGGGLASGAFALGTDGGVTGTGRADSALTWRQQWEIYGGEFQLGLQYAAHVSSLNISVDDVVAPDTRLECPAEDCEFGIGHGISLSYNLDFGDGLFFGAAYNRVKLDLSTDRGLVFDTSGPDEEIIIDDRFPINASSNAWATTMGLAYGKGAYQKGFYGAVVGQRSQNNELAPAGSVEGITNFFDARGSESFFSYTWGMKNCYSVYLGHNVLKSDDAVFEAALIEDDQFRLAVYYVGFQYLWNERIRVYWENAIDDSNVVARPIVDDYIAVGIRVDI</sequence>
<dbReference type="OrthoDB" id="784582at2"/>
<proteinExistence type="predicted"/>
<organism evidence="3 4">
    <name type="scientific">Microbulbifer aggregans</name>
    <dbReference type="NCBI Taxonomy" id="1769779"/>
    <lineage>
        <taxon>Bacteria</taxon>
        <taxon>Pseudomonadati</taxon>
        <taxon>Pseudomonadota</taxon>
        <taxon>Gammaproteobacteria</taxon>
        <taxon>Cellvibrionales</taxon>
        <taxon>Microbulbiferaceae</taxon>
        <taxon>Microbulbifer</taxon>
    </lineage>
</organism>
<keyword evidence="1 2" id="KW-0732">Signal</keyword>
<feature type="signal peptide" evidence="2">
    <location>
        <begin position="1"/>
        <end position="27"/>
    </location>
</feature>
<dbReference type="Gene3D" id="2.40.160.10">
    <property type="entry name" value="Porin"/>
    <property type="match status" value="1"/>
</dbReference>
<evidence type="ECO:0000313" key="3">
    <source>
        <dbReference type="EMBL" id="AOS98095.1"/>
    </source>
</evidence>
<accession>A0A1C9WAD5</accession>
<dbReference type="SUPFAM" id="SSF56935">
    <property type="entry name" value="Porins"/>
    <property type="match status" value="1"/>
</dbReference>
<dbReference type="PATRIC" id="fig|1769779.3.peg.2693"/>
<feature type="chain" id="PRO_5008895623" description="Porin domain-containing protein" evidence="2">
    <location>
        <begin position="28"/>
        <end position="426"/>
    </location>
</feature>
<evidence type="ECO:0000256" key="1">
    <source>
        <dbReference type="ARBA" id="ARBA00022729"/>
    </source>
</evidence>
<dbReference type="InterPro" id="IPR050298">
    <property type="entry name" value="Gram-neg_bact_OMP"/>
</dbReference>
<dbReference type="InterPro" id="IPR023614">
    <property type="entry name" value="Porin_dom_sf"/>
</dbReference>
<keyword evidence="4" id="KW-1185">Reference proteome</keyword>
<gene>
    <name evidence="3" type="ORF">AUP74_02700</name>
</gene>